<feature type="domain" description="Glycosyl hydrolase family 32 C-terminal" evidence="1">
    <location>
        <begin position="68"/>
        <end position="202"/>
    </location>
</feature>
<evidence type="ECO:0000313" key="3">
    <source>
        <dbReference type="Proteomes" id="UP000676336"/>
    </source>
</evidence>
<reference evidence="2" key="1">
    <citation type="submission" date="2021-02" db="EMBL/GenBank/DDBJ databases">
        <authorList>
            <person name="Nowell W R."/>
        </authorList>
    </citation>
    <scope>NUCLEOTIDE SEQUENCE</scope>
</reference>
<evidence type="ECO:0000259" key="1">
    <source>
        <dbReference type="Pfam" id="PF08244"/>
    </source>
</evidence>
<dbReference type="GO" id="GO:0004575">
    <property type="term" value="F:sucrose alpha-glucosidase activity"/>
    <property type="evidence" value="ECO:0007669"/>
    <property type="project" value="TreeGrafter"/>
</dbReference>
<dbReference type="EMBL" id="CAJOBI010003380">
    <property type="protein sequence ID" value="CAF3966501.1"/>
    <property type="molecule type" value="Genomic_DNA"/>
</dbReference>
<dbReference type="PANTHER" id="PTHR42800:SF3">
    <property type="entry name" value="GLYCOSYL HYDROLASE FAMILY 32 N-TERMINAL DOMAIN-CONTAINING PROTEIN"/>
    <property type="match status" value="1"/>
</dbReference>
<evidence type="ECO:0000313" key="2">
    <source>
        <dbReference type="EMBL" id="CAF3966501.1"/>
    </source>
</evidence>
<gene>
    <name evidence="2" type="ORF">SMN809_LOCUS10086</name>
</gene>
<dbReference type="Proteomes" id="UP000676336">
    <property type="component" value="Unassembled WGS sequence"/>
</dbReference>
<proteinExistence type="predicted"/>
<protein>
    <recommendedName>
        <fullName evidence="1">Glycosyl hydrolase family 32 C-terminal domain-containing protein</fullName>
    </recommendedName>
</protein>
<name>A0A8S2MUP0_9BILA</name>
<dbReference type="GO" id="GO:0005987">
    <property type="term" value="P:sucrose catabolic process"/>
    <property type="evidence" value="ECO:0007669"/>
    <property type="project" value="TreeGrafter"/>
</dbReference>
<dbReference type="Gene3D" id="2.60.120.560">
    <property type="entry name" value="Exo-inulinase, domain 1"/>
    <property type="match status" value="1"/>
</dbReference>
<sequence length="227" mass="26379">MTNMRSQKVGCSRCSRKLSSKRSFVQVYNNVVNIDESISQPEPWTLILNGHGNNTCKTLGVRPINEVINLRQNSSYLTLMSQTFDQAPDFVNLNMSSSNFEMKATINISQNATAGFTFRRSSNGLKYATLIYDPVAEYLILNRTYSSLIKAFDHTIVYAKQALFTTLIHVNITQKELLSLHTFLDNSLLEIYANNRTLMATHIIISWIFRFCWHWIHYRWAWWICYI</sequence>
<dbReference type="GO" id="GO:0005737">
    <property type="term" value="C:cytoplasm"/>
    <property type="evidence" value="ECO:0007669"/>
    <property type="project" value="TreeGrafter"/>
</dbReference>
<dbReference type="InterPro" id="IPR013189">
    <property type="entry name" value="Glyco_hydro_32_C"/>
</dbReference>
<dbReference type="PANTHER" id="PTHR42800">
    <property type="entry name" value="EXOINULINASE INUD (AFU_ORTHOLOGUE AFUA_5G00480)"/>
    <property type="match status" value="1"/>
</dbReference>
<organism evidence="2 3">
    <name type="scientific">Rotaria magnacalcarata</name>
    <dbReference type="NCBI Taxonomy" id="392030"/>
    <lineage>
        <taxon>Eukaryota</taxon>
        <taxon>Metazoa</taxon>
        <taxon>Spiralia</taxon>
        <taxon>Gnathifera</taxon>
        <taxon>Rotifera</taxon>
        <taxon>Eurotatoria</taxon>
        <taxon>Bdelloidea</taxon>
        <taxon>Philodinida</taxon>
        <taxon>Philodinidae</taxon>
        <taxon>Rotaria</taxon>
    </lineage>
</organism>
<accession>A0A8S2MUP0</accession>
<comment type="caution">
    <text evidence="2">The sequence shown here is derived from an EMBL/GenBank/DDBJ whole genome shotgun (WGS) entry which is preliminary data.</text>
</comment>
<dbReference type="SUPFAM" id="SSF49899">
    <property type="entry name" value="Concanavalin A-like lectins/glucanases"/>
    <property type="match status" value="1"/>
</dbReference>
<dbReference type="InterPro" id="IPR013320">
    <property type="entry name" value="ConA-like_dom_sf"/>
</dbReference>
<dbReference type="AlphaFoldDB" id="A0A8S2MUP0"/>
<dbReference type="Pfam" id="PF08244">
    <property type="entry name" value="Glyco_hydro_32C"/>
    <property type="match status" value="1"/>
</dbReference>